<accession>A0AAD9CU76</accession>
<dbReference type="SUPFAM" id="SSF103473">
    <property type="entry name" value="MFS general substrate transporter"/>
    <property type="match status" value="1"/>
</dbReference>
<evidence type="ECO:0000256" key="3">
    <source>
        <dbReference type="ARBA" id="ARBA00022448"/>
    </source>
</evidence>
<evidence type="ECO:0000256" key="5">
    <source>
        <dbReference type="ARBA" id="ARBA00022989"/>
    </source>
</evidence>
<feature type="transmembrane region" description="Helical" evidence="7">
    <location>
        <begin position="453"/>
        <end position="473"/>
    </location>
</feature>
<dbReference type="InterPro" id="IPR036259">
    <property type="entry name" value="MFS_trans_sf"/>
</dbReference>
<keyword evidence="4 7" id="KW-0812">Transmembrane</keyword>
<dbReference type="PANTHER" id="PTHR20772">
    <property type="entry name" value="PROTEIN FMP42"/>
    <property type="match status" value="1"/>
</dbReference>
<reference evidence="8" key="1">
    <citation type="submission" date="2023-02" db="EMBL/GenBank/DDBJ databases">
        <title>Identification and recombinant expression of a fungal hydrolase from Papiliotrema laurentii that hydrolyzes apple cutin and clears colloidal polyester polyurethane.</title>
        <authorList>
            <consortium name="DOE Joint Genome Institute"/>
            <person name="Roman V.A."/>
            <person name="Bojanowski C."/>
            <person name="Crable B.R."/>
            <person name="Wagner D.N."/>
            <person name="Hung C.S."/>
            <person name="Nadeau L.J."/>
            <person name="Schratz L."/>
            <person name="Haridas S."/>
            <person name="Pangilinan J."/>
            <person name="Lipzen A."/>
            <person name="Na H."/>
            <person name="Yan M."/>
            <person name="Ng V."/>
            <person name="Grigoriev I.V."/>
            <person name="Spatafora J.W."/>
            <person name="Barlow D."/>
            <person name="Biffinger J."/>
            <person name="Kelley-Loughnane N."/>
            <person name="Varaljay V.A."/>
            <person name="Crookes-Goodson W.J."/>
        </authorList>
    </citation>
    <scope>NUCLEOTIDE SEQUENCE</scope>
    <source>
        <strain evidence="8">5307AH</strain>
    </source>
</reference>
<protein>
    <submittedName>
        <fullName evidence="8">Major facilitator superfamily domain-containing protein</fullName>
    </submittedName>
</protein>
<name>A0AAD9CU76_PAPLA</name>
<feature type="transmembrane region" description="Helical" evidence="7">
    <location>
        <begin position="365"/>
        <end position="383"/>
    </location>
</feature>
<evidence type="ECO:0000313" key="8">
    <source>
        <dbReference type="EMBL" id="KAK1920934.1"/>
    </source>
</evidence>
<comment type="caution">
    <text evidence="8">The sequence shown here is derived from an EMBL/GenBank/DDBJ whole genome shotgun (WGS) entry which is preliminary data.</text>
</comment>
<dbReference type="AlphaFoldDB" id="A0AAD9CU76"/>
<feature type="transmembrane region" description="Helical" evidence="7">
    <location>
        <begin position="419"/>
        <end position="441"/>
    </location>
</feature>
<feature type="transmembrane region" description="Helical" evidence="7">
    <location>
        <begin position="12"/>
        <end position="35"/>
    </location>
</feature>
<feature type="transmembrane region" description="Helical" evidence="7">
    <location>
        <begin position="151"/>
        <end position="173"/>
    </location>
</feature>
<feature type="transmembrane region" description="Helical" evidence="7">
    <location>
        <begin position="185"/>
        <end position="204"/>
    </location>
</feature>
<evidence type="ECO:0000256" key="1">
    <source>
        <dbReference type="ARBA" id="ARBA00004141"/>
    </source>
</evidence>
<organism evidence="8 9">
    <name type="scientific">Papiliotrema laurentii</name>
    <name type="common">Cryptococcus laurentii</name>
    <dbReference type="NCBI Taxonomy" id="5418"/>
    <lineage>
        <taxon>Eukaryota</taxon>
        <taxon>Fungi</taxon>
        <taxon>Dikarya</taxon>
        <taxon>Basidiomycota</taxon>
        <taxon>Agaricomycotina</taxon>
        <taxon>Tremellomycetes</taxon>
        <taxon>Tremellales</taxon>
        <taxon>Rhynchogastremaceae</taxon>
        <taxon>Papiliotrema</taxon>
    </lineage>
</organism>
<dbReference type="Pfam" id="PF07690">
    <property type="entry name" value="MFS_1"/>
    <property type="match status" value="1"/>
</dbReference>
<keyword evidence="5 7" id="KW-1133">Transmembrane helix</keyword>
<dbReference type="GO" id="GO:0022857">
    <property type="term" value="F:transmembrane transporter activity"/>
    <property type="evidence" value="ECO:0007669"/>
    <property type="project" value="InterPro"/>
</dbReference>
<dbReference type="EMBL" id="JAODAN010000012">
    <property type="protein sequence ID" value="KAK1920934.1"/>
    <property type="molecule type" value="Genomic_DNA"/>
</dbReference>
<evidence type="ECO:0000256" key="7">
    <source>
        <dbReference type="SAM" id="Phobius"/>
    </source>
</evidence>
<evidence type="ECO:0000256" key="6">
    <source>
        <dbReference type="ARBA" id="ARBA00023136"/>
    </source>
</evidence>
<keyword evidence="9" id="KW-1185">Reference proteome</keyword>
<feature type="transmembrane region" description="Helical" evidence="7">
    <location>
        <begin position="389"/>
        <end position="407"/>
    </location>
</feature>
<feature type="transmembrane region" description="Helical" evidence="7">
    <location>
        <begin position="119"/>
        <end position="139"/>
    </location>
</feature>
<evidence type="ECO:0000313" key="9">
    <source>
        <dbReference type="Proteomes" id="UP001182556"/>
    </source>
</evidence>
<sequence>MLGEEVSKAKRLIQVAASILFCFTIAGLVFGFAALKPILIDSGVYSDLCAGHSVPCKSQDTRLNFLFTVASSTTNVAALPMGAFLDKVGPRVASIVGGTIFALGCLTFSLGSTSTIFDTYLWGYGLMALGAPAMFLAQFHLSNAFPARSGLILGAVTGAFDASSLPLVFYKLVYFAHGGKPTLKTFWLCYMIIPISLIIYQLTLGPGDSYIRPPSVRITEPTPEFAIAGDSAFSRTSFSRPARLRRASSTASRRSYAVPDDADDEDLKAAMEGNKEDPIVGIMFDKGVWEQIRSSWWLCMFATVVAQMTRLNWYMATVNTQLVYYTSNPDLADTLTDAFIFLLPLGGIVSIPAIGYLLDARPMKDIVIIMGVLSTSFGILGMIRNTVAQLVGIAILTVFRPLYYTAISDYGAKVFGFHTFGTVYGLAMTLSGLFGLILTPLDILVKGPLNGSYTPLNLVLLLVGVLSSLVLYLRVRNPPRIQLDTAPARLVNGDTIAEEDEE</sequence>
<dbReference type="Proteomes" id="UP001182556">
    <property type="component" value="Unassembled WGS sequence"/>
</dbReference>
<dbReference type="PANTHER" id="PTHR20772:SF2">
    <property type="entry name" value="PROTEIN FMP42"/>
    <property type="match status" value="1"/>
</dbReference>
<keyword evidence="6 7" id="KW-0472">Membrane</keyword>
<evidence type="ECO:0000256" key="4">
    <source>
        <dbReference type="ARBA" id="ARBA00022692"/>
    </source>
</evidence>
<feature type="transmembrane region" description="Helical" evidence="7">
    <location>
        <begin position="92"/>
        <end position="113"/>
    </location>
</feature>
<gene>
    <name evidence="8" type="ORF">DB88DRAFT_501559</name>
</gene>
<proteinExistence type="inferred from homology"/>
<keyword evidence="3" id="KW-0813">Transport</keyword>
<feature type="transmembrane region" description="Helical" evidence="7">
    <location>
        <begin position="335"/>
        <end position="358"/>
    </location>
</feature>
<comment type="subcellular location">
    <subcellularLocation>
        <location evidence="1">Membrane</location>
        <topology evidence="1">Multi-pass membrane protein</topology>
    </subcellularLocation>
</comment>
<comment type="similarity">
    <text evidence="2">Belongs to the SLC43A transporter (TC 2.A.1.44) family.</text>
</comment>
<dbReference type="InterPro" id="IPR011701">
    <property type="entry name" value="MFS"/>
</dbReference>
<dbReference type="Gene3D" id="1.20.1250.20">
    <property type="entry name" value="MFS general substrate transporter like domains"/>
    <property type="match status" value="2"/>
</dbReference>
<dbReference type="InterPro" id="IPR052599">
    <property type="entry name" value="SLC43A_AATransporter"/>
</dbReference>
<dbReference type="GO" id="GO:0000329">
    <property type="term" value="C:fungal-type vacuole membrane"/>
    <property type="evidence" value="ECO:0007669"/>
    <property type="project" value="TreeGrafter"/>
</dbReference>
<evidence type="ECO:0000256" key="2">
    <source>
        <dbReference type="ARBA" id="ARBA00006595"/>
    </source>
</evidence>